<sequence>MAVQRRRLMQTDQPQSWTDDLPLCRLCGVGSAVNCVYGADGKAVAEHPYEDGYMRFQGENGCFLYGVFNGYDGSHVVNFMSQRLSAELLLGQLNASHSDADVRRVLLQAFDVVEKSFLESIDDALAERANLLSQLPEVRNPGRRVPFHQLPQQFQQIAERVSVVEQEVSGGATAVVALILNNKLYIANVGTNRALICKSSSDGQNQVTQIGMDHTAESSSLCVPAGLDGARIKQAGLIGGQNSTRRIGDYRVKYGYSDMDLFSASKSKPIIAEPEIHGGHSLDGVTGFLLLMSDGLYKALEAAHGPEQANQELVATVAAECAQQTSLDAVAQAVVERVCRLHHDTFASGRERAKECQRHEDMTLLIRNFNYPLGGEACDPALTPTQVISPSSNQSTSKTSVTLSLVMPSQGPMMNGSHTSSTVDETTPTLTNQSPTATLQSTNTHTQSSSSSSGDGSLFRHRGGSHALQPDENGRVEAYVDFTSFYRLWSSQHQDSAATVLGPLVTIHTRLWGMMGTRV</sequence>
<dbReference type="PROSITE" id="PS51746">
    <property type="entry name" value="PPM_2"/>
    <property type="match status" value="1"/>
</dbReference>
<evidence type="ECO:0000313" key="4">
    <source>
        <dbReference type="Proteomes" id="UP001369086"/>
    </source>
</evidence>
<feature type="compositionally biased region" description="Polar residues" evidence="1">
    <location>
        <begin position="416"/>
        <end position="447"/>
    </location>
</feature>
<dbReference type="InterPro" id="IPR015655">
    <property type="entry name" value="PP2C"/>
</dbReference>
<dbReference type="SUPFAM" id="SSF81606">
    <property type="entry name" value="PP2C-like"/>
    <property type="match status" value="1"/>
</dbReference>
<evidence type="ECO:0000313" key="3">
    <source>
        <dbReference type="EMBL" id="KAK6471619.1"/>
    </source>
</evidence>
<proteinExistence type="predicted"/>
<dbReference type="SMART" id="SM00332">
    <property type="entry name" value="PP2Cc"/>
    <property type="match status" value="1"/>
</dbReference>
<dbReference type="CDD" id="cd00143">
    <property type="entry name" value="PP2Cc"/>
    <property type="match status" value="1"/>
</dbReference>
<dbReference type="PANTHER" id="PTHR13832">
    <property type="entry name" value="PROTEIN PHOSPHATASE 2C"/>
    <property type="match status" value="1"/>
</dbReference>
<dbReference type="Gene3D" id="3.60.40.10">
    <property type="entry name" value="PPM-type phosphatase domain"/>
    <property type="match status" value="1"/>
</dbReference>
<organism evidence="3 4">
    <name type="scientific">Huso huso</name>
    <name type="common">Beluga</name>
    <name type="synonym">Acipenser huso</name>
    <dbReference type="NCBI Taxonomy" id="61971"/>
    <lineage>
        <taxon>Eukaryota</taxon>
        <taxon>Metazoa</taxon>
        <taxon>Chordata</taxon>
        <taxon>Craniata</taxon>
        <taxon>Vertebrata</taxon>
        <taxon>Euteleostomi</taxon>
        <taxon>Actinopterygii</taxon>
        <taxon>Chondrostei</taxon>
        <taxon>Acipenseriformes</taxon>
        <taxon>Acipenseridae</taxon>
        <taxon>Huso</taxon>
    </lineage>
</organism>
<dbReference type="GO" id="GO:0016301">
    <property type="term" value="F:kinase activity"/>
    <property type="evidence" value="ECO:0007669"/>
    <property type="project" value="UniProtKB-KW"/>
</dbReference>
<keyword evidence="3" id="KW-0418">Kinase</keyword>
<reference evidence="3 4" key="1">
    <citation type="submission" date="2021-05" db="EMBL/GenBank/DDBJ databases">
        <authorList>
            <person name="Zahm M."/>
            <person name="Klopp C."/>
            <person name="Cabau C."/>
            <person name="Kuhl H."/>
            <person name="Suciu R."/>
            <person name="Ciorpac M."/>
            <person name="Holostenco D."/>
            <person name="Gessner J."/>
            <person name="Wuertz S."/>
            <person name="Hohne C."/>
            <person name="Stock M."/>
            <person name="Gislard M."/>
            <person name="Lluch J."/>
            <person name="Milhes M."/>
            <person name="Lampietro C."/>
            <person name="Lopez Roques C."/>
            <person name="Donnadieu C."/>
            <person name="Du K."/>
            <person name="Schartl M."/>
            <person name="Guiguen Y."/>
        </authorList>
    </citation>
    <scope>NUCLEOTIDE SEQUENCE [LARGE SCALE GENOMIC DNA]</scope>
    <source>
        <strain evidence="3">Hh-F2</strain>
        <tissue evidence="3">Blood</tissue>
    </source>
</reference>
<keyword evidence="3" id="KW-0808">Transferase</keyword>
<feature type="region of interest" description="Disordered" evidence="1">
    <location>
        <begin position="407"/>
        <end position="472"/>
    </location>
</feature>
<dbReference type="PANTHER" id="PTHR13832:SF533">
    <property type="entry name" value="TGF-BETA-ACTIVATED KINASE 1 AND MAP3K7-BINDING PROTEIN 1"/>
    <property type="match status" value="1"/>
</dbReference>
<dbReference type="InterPro" id="IPR036457">
    <property type="entry name" value="PPM-type-like_dom_sf"/>
</dbReference>
<evidence type="ECO:0000256" key="1">
    <source>
        <dbReference type="SAM" id="MobiDB-lite"/>
    </source>
</evidence>
<dbReference type="EMBL" id="JAHFZB010000031">
    <property type="protein sequence ID" value="KAK6471619.1"/>
    <property type="molecule type" value="Genomic_DNA"/>
</dbReference>
<dbReference type="Proteomes" id="UP001369086">
    <property type="component" value="Unassembled WGS sequence"/>
</dbReference>
<feature type="domain" description="PPM-type phosphatase" evidence="2">
    <location>
        <begin position="36"/>
        <end position="369"/>
    </location>
</feature>
<comment type="caution">
    <text evidence="3">The sequence shown here is derived from an EMBL/GenBank/DDBJ whole genome shotgun (WGS) entry which is preliminary data.</text>
</comment>
<name>A0ABR0YGV2_HUSHU</name>
<keyword evidence="4" id="KW-1185">Reference proteome</keyword>
<feature type="compositionally biased region" description="Low complexity" evidence="1">
    <location>
        <begin position="448"/>
        <end position="457"/>
    </location>
</feature>
<protein>
    <submittedName>
        <fullName evidence="3">TGF-beta-activated kinase 1 and MAP3K7-binding protein 1 isoform X1</fullName>
    </submittedName>
</protein>
<dbReference type="Pfam" id="PF00481">
    <property type="entry name" value="PP2C"/>
    <property type="match status" value="1"/>
</dbReference>
<dbReference type="InterPro" id="IPR001932">
    <property type="entry name" value="PPM-type_phosphatase-like_dom"/>
</dbReference>
<evidence type="ECO:0000259" key="2">
    <source>
        <dbReference type="PROSITE" id="PS51746"/>
    </source>
</evidence>
<gene>
    <name evidence="3" type="ORF">HHUSO_G29558</name>
</gene>
<accession>A0ABR0YGV2</accession>